<dbReference type="EC" id="4.2.1.59" evidence="2"/>
<organism evidence="2 3">
    <name type="scientific">Stratiformator vulcanicus</name>
    <dbReference type="NCBI Taxonomy" id="2527980"/>
    <lineage>
        <taxon>Bacteria</taxon>
        <taxon>Pseudomonadati</taxon>
        <taxon>Planctomycetota</taxon>
        <taxon>Planctomycetia</taxon>
        <taxon>Planctomycetales</taxon>
        <taxon>Planctomycetaceae</taxon>
        <taxon>Stratiformator</taxon>
    </lineage>
</organism>
<dbReference type="PANTHER" id="PTHR30272">
    <property type="entry name" value="3-HYDROXYACYL-[ACYL-CARRIER-PROTEIN] DEHYDRATASE"/>
    <property type="match status" value="1"/>
</dbReference>
<dbReference type="OrthoDB" id="272251at2"/>
<dbReference type="Gene3D" id="3.10.129.10">
    <property type="entry name" value="Hotdog Thioesterase"/>
    <property type="match status" value="1"/>
</dbReference>
<dbReference type="PANTHER" id="PTHR30272:SF1">
    <property type="entry name" value="3-HYDROXYACYL-[ACYL-CARRIER-PROTEIN] DEHYDRATASE"/>
    <property type="match status" value="1"/>
</dbReference>
<dbReference type="Proteomes" id="UP000317318">
    <property type="component" value="Chromosome"/>
</dbReference>
<evidence type="ECO:0000313" key="2">
    <source>
        <dbReference type="EMBL" id="QDT39287.1"/>
    </source>
</evidence>
<proteinExistence type="predicted"/>
<sequence>MPPPPLYDLKQFDFENPVVTLDEIREYNPQRHEMEQLSGIVHLEEDPVGVVGFKDLTHDEFWCRGHMPGYPIMPGVVQCEVAAQLASYYSKRFEILKGDILGFGGMNEIRFRSPVFPGDRFVVAAKLLKLRAGRQATFEFQGFVEDRMVVSGQTIGVPLKTE</sequence>
<dbReference type="InterPro" id="IPR013114">
    <property type="entry name" value="FabA_FabZ"/>
</dbReference>
<dbReference type="SUPFAM" id="SSF54637">
    <property type="entry name" value="Thioesterase/thiol ester dehydrase-isomerase"/>
    <property type="match status" value="1"/>
</dbReference>
<dbReference type="Pfam" id="PF07977">
    <property type="entry name" value="FabA"/>
    <property type="match status" value="1"/>
</dbReference>
<dbReference type="AlphaFoldDB" id="A0A517R5W5"/>
<dbReference type="RefSeq" id="WP_145365436.1">
    <property type="nucleotide sequence ID" value="NZ_CP036268.1"/>
</dbReference>
<protein>
    <submittedName>
        <fullName evidence="2">3-hydroxyacyl-[acyl-carrier-protein] dehydratase FabZ</fullName>
        <ecNumber evidence="2">4.2.1.59</ecNumber>
    </submittedName>
</protein>
<dbReference type="InterPro" id="IPR029069">
    <property type="entry name" value="HotDog_dom_sf"/>
</dbReference>
<gene>
    <name evidence="2" type="primary">fabZ_4</name>
    <name evidence="2" type="ORF">Pan189_36930</name>
</gene>
<dbReference type="GO" id="GO:0019171">
    <property type="term" value="F:(3R)-hydroxyacyl-[acyl-carrier-protein] dehydratase activity"/>
    <property type="evidence" value="ECO:0007669"/>
    <property type="project" value="UniProtKB-EC"/>
</dbReference>
<name>A0A517R5W5_9PLAN</name>
<dbReference type="KEGG" id="svp:Pan189_36930"/>
<keyword evidence="3" id="KW-1185">Reference proteome</keyword>
<evidence type="ECO:0000256" key="1">
    <source>
        <dbReference type="ARBA" id="ARBA00023239"/>
    </source>
</evidence>
<keyword evidence="1 2" id="KW-0456">Lyase</keyword>
<accession>A0A517R5W5</accession>
<reference evidence="2 3" key="1">
    <citation type="submission" date="2019-02" db="EMBL/GenBank/DDBJ databases">
        <title>Deep-cultivation of Planctomycetes and their phenomic and genomic characterization uncovers novel biology.</title>
        <authorList>
            <person name="Wiegand S."/>
            <person name="Jogler M."/>
            <person name="Boedeker C."/>
            <person name="Pinto D."/>
            <person name="Vollmers J."/>
            <person name="Rivas-Marin E."/>
            <person name="Kohn T."/>
            <person name="Peeters S.H."/>
            <person name="Heuer A."/>
            <person name="Rast P."/>
            <person name="Oberbeckmann S."/>
            <person name="Bunk B."/>
            <person name="Jeske O."/>
            <person name="Meyerdierks A."/>
            <person name="Storesund J.E."/>
            <person name="Kallscheuer N."/>
            <person name="Luecker S."/>
            <person name="Lage O.M."/>
            <person name="Pohl T."/>
            <person name="Merkel B.J."/>
            <person name="Hornburger P."/>
            <person name="Mueller R.-W."/>
            <person name="Bruemmer F."/>
            <person name="Labrenz M."/>
            <person name="Spormann A.M."/>
            <person name="Op den Camp H."/>
            <person name="Overmann J."/>
            <person name="Amann R."/>
            <person name="Jetten M.S.M."/>
            <person name="Mascher T."/>
            <person name="Medema M.H."/>
            <person name="Devos D.P."/>
            <person name="Kaster A.-K."/>
            <person name="Ovreas L."/>
            <person name="Rohde M."/>
            <person name="Galperin M.Y."/>
            <person name="Jogler C."/>
        </authorList>
    </citation>
    <scope>NUCLEOTIDE SEQUENCE [LARGE SCALE GENOMIC DNA]</scope>
    <source>
        <strain evidence="2 3">Pan189</strain>
    </source>
</reference>
<evidence type="ECO:0000313" key="3">
    <source>
        <dbReference type="Proteomes" id="UP000317318"/>
    </source>
</evidence>
<dbReference type="EMBL" id="CP036268">
    <property type="protein sequence ID" value="QDT39287.1"/>
    <property type="molecule type" value="Genomic_DNA"/>
</dbReference>